<name>A0A078I3I8_BRANA</name>
<dbReference type="Proteomes" id="UP000028999">
    <property type="component" value="Unassembled WGS sequence"/>
</dbReference>
<dbReference type="STRING" id="3708.A0A078I3I8"/>
<accession>A0A078I3I8</accession>
<keyword evidence="2" id="KW-1185">Reference proteome</keyword>
<evidence type="ECO:0000313" key="2">
    <source>
        <dbReference type="Proteomes" id="UP000028999"/>
    </source>
</evidence>
<evidence type="ECO:0000313" key="1">
    <source>
        <dbReference type="EMBL" id="CDY44421.1"/>
    </source>
</evidence>
<protein>
    <submittedName>
        <fullName evidence="1">BnaA02g29560D protein</fullName>
    </submittedName>
</protein>
<dbReference type="OrthoDB" id="1076981at2759"/>
<dbReference type="PaxDb" id="3708-A0A078I3I8"/>
<dbReference type="Gramene" id="CDY44421">
    <property type="protein sequence ID" value="CDY44421"/>
    <property type="gene ID" value="GSBRNA2T00080107001"/>
</dbReference>
<gene>
    <name evidence="1" type="primary">BnaA02g29560D</name>
    <name evidence="1" type="ORF">GSBRNA2T00080107001</name>
</gene>
<organism evidence="1 2">
    <name type="scientific">Brassica napus</name>
    <name type="common">Rape</name>
    <dbReference type="NCBI Taxonomy" id="3708"/>
    <lineage>
        <taxon>Eukaryota</taxon>
        <taxon>Viridiplantae</taxon>
        <taxon>Streptophyta</taxon>
        <taxon>Embryophyta</taxon>
        <taxon>Tracheophyta</taxon>
        <taxon>Spermatophyta</taxon>
        <taxon>Magnoliopsida</taxon>
        <taxon>eudicotyledons</taxon>
        <taxon>Gunneridae</taxon>
        <taxon>Pentapetalae</taxon>
        <taxon>rosids</taxon>
        <taxon>malvids</taxon>
        <taxon>Brassicales</taxon>
        <taxon>Brassicaceae</taxon>
        <taxon>Brassiceae</taxon>
        <taxon>Brassica</taxon>
    </lineage>
</organism>
<reference evidence="1 2" key="1">
    <citation type="journal article" date="2014" name="Science">
        <title>Plant genetics. Early allopolyploid evolution in the post-Neolithic Brassica napus oilseed genome.</title>
        <authorList>
            <person name="Chalhoub B."/>
            <person name="Denoeud F."/>
            <person name="Liu S."/>
            <person name="Parkin I.A."/>
            <person name="Tang H."/>
            <person name="Wang X."/>
            <person name="Chiquet J."/>
            <person name="Belcram H."/>
            <person name="Tong C."/>
            <person name="Samans B."/>
            <person name="Correa M."/>
            <person name="Da Silva C."/>
            <person name="Just J."/>
            <person name="Falentin C."/>
            <person name="Koh C.S."/>
            <person name="Le Clainche I."/>
            <person name="Bernard M."/>
            <person name="Bento P."/>
            <person name="Noel B."/>
            <person name="Labadie K."/>
            <person name="Alberti A."/>
            <person name="Charles M."/>
            <person name="Arnaud D."/>
            <person name="Guo H."/>
            <person name="Daviaud C."/>
            <person name="Alamery S."/>
            <person name="Jabbari K."/>
            <person name="Zhao M."/>
            <person name="Edger P.P."/>
            <person name="Chelaifa H."/>
            <person name="Tack D."/>
            <person name="Lassalle G."/>
            <person name="Mestiri I."/>
            <person name="Schnel N."/>
            <person name="Le Paslier M.C."/>
            <person name="Fan G."/>
            <person name="Renault V."/>
            <person name="Bayer P.E."/>
            <person name="Golicz A.A."/>
            <person name="Manoli S."/>
            <person name="Lee T.H."/>
            <person name="Thi V.H."/>
            <person name="Chalabi S."/>
            <person name="Hu Q."/>
            <person name="Fan C."/>
            <person name="Tollenaere R."/>
            <person name="Lu Y."/>
            <person name="Battail C."/>
            <person name="Shen J."/>
            <person name="Sidebottom C.H."/>
            <person name="Wang X."/>
            <person name="Canaguier A."/>
            <person name="Chauveau A."/>
            <person name="Berard A."/>
            <person name="Deniot G."/>
            <person name="Guan M."/>
            <person name="Liu Z."/>
            <person name="Sun F."/>
            <person name="Lim Y.P."/>
            <person name="Lyons E."/>
            <person name="Town C.D."/>
            <person name="Bancroft I."/>
            <person name="Wang X."/>
            <person name="Meng J."/>
            <person name="Ma J."/>
            <person name="Pires J.C."/>
            <person name="King G.J."/>
            <person name="Brunel D."/>
            <person name="Delourme R."/>
            <person name="Renard M."/>
            <person name="Aury J.M."/>
            <person name="Adams K.L."/>
            <person name="Batley J."/>
            <person name="Snowdon R.J."/>
            <person name="Tost J."/>
            <person name="Edwards D."/>
            <person name="Zhou Y."/>
            <person name="Hua W."/>
            <person name="Sharpe A.G."/>
            <person name="Paterson A.H."/>
            <person name="Guan C."/>
            <person name="Wincker P."/>
        </authorList>
    </citation>
    <scope>NUCLEOTIDE SEQUENCE [LARGE SCALE GENOMIC DNA]</scope>
    <source>
        <strain evidence="2">cv. Darmor-bzh</strain>
    </source>
</reference>
<proteinExistence type="predicted"/>
<dbReference type="GO" id="GO:0000151">
    <property type="term" value="C:ubiquitin ligase complex"/>
    <property type="evidence" value="ECO:0000318"/>
    <property type="project" value="GO_Central"/>
</dbReference>
<dbReference type="AlphaFoldDB" id="A0A078I3I8"/>
<dbReference type="SMR" id="A0A078I3I8"/>
<dbReference type="EMBL" id="LK032588">
    <property type="protein sequence ID" value="CDY44421.1"/>
    <property type="molecule type" value="Genomic_DNA"/>
</dbReference>
<sequence>MGRVFVIELEGAVYTCKKCHTHLALPSDIISKNGRHEYEFSKLFNTFLAERTVKEIFCVVCSNEIGIYGVTDPNTYWVMRAELHGPEGSDDEV</sequence>